<dbReference type="Proteomes" id="UP000007882">
    <property type="component" value="Chromosome"/>
</dbReference>
<dbReference type="KEGG" id="ams:AMIS_20050"/>
<dbReference type="PATRIC" id="fig|512565.3.peg.2011"/>
<dbReference type="STRING" id="512565.AMIS_20050"/>
<accession>I0H2I8</accession>
<reference evidence="1 2" key="1">
    <citation type="submission" date="2012-02" db="EMBL/GenBank/DDBJ databases">
        <title>Complete genome sequence of Actinoplanes missouriensis 431 (= NBRC 102363).</title>
        <authorList>
            <person name="Ohnishi Y."/>
            <person name="Ishikawa J."/>
            <person name="Sekine M."/>
            <person name="Hosoyama A."/>
            <person name="Harada T."/>
            <person name="Narita H."/>
            <person name="Hata T."/>
            <person name="Konno Y."/>
            <person name="Tutikane K."/>
            <person name="Fujita N."/>
            <person name="Horinouchi S."/>
            <person name="Hayakawa M."/>
        </authorList>
    </citation>
    <scope>NUCLEOTIDE SEQUENCE [LARGE SCALE GENOMIC DNA]</scope>
    <source>
        <strain evidence="2">ATCC 14538 / DSM 43046 / CBS 188.64 / JCM 3121 / NBRC 102363 / NCIMB 12654 / NRRL B-3342 / UNCC 431</strain>
    </source>
</reference>
<gene>
    <name evidence="1" type="ordered locus">AMIS_20050</name>
</gene>
<name>I0H2I8_ACTM4</name>
<keyword evidence="2" id="KW-1185">Reference proteome</keyword>
<organism evidence="1 2">
    <name type="scientific">Actinoplanes missouriensis (strain ATCC 14538 / DSM 43046 / CBS 188.64 / JCM 3121 / NBRC 102363 / NCIMB 12654 / NRRL B-3342 / UNCC 431)</name>
    <dbReference type="NCBI Taxonomy" id="512565"/>
    <lineage>
        <taxon>Bacteria</taxon>
        <taxon>Bacillati</taxon>
        <taxon>Actinomycetota</taxon>
        <taxon>Actinomycetes</taxon>
        <taxon>Micromonosporales</taxon>
        <taxon>Micromonosporaceae</taxon>
        <taxon>Actinoplanes</taxon>
    </lineage>
</organism>
<evidence type="ECO:0000313" key="1">
    <source>
        <dbReference type="EMBL" id="BAL87225.1"/>
    </source>
</evidence>
<proteinExistence type="predicted"/>
<dbReference type="EMBL" id="AP012319">
    <property type="protein sequence ID" value="BAL87225.1"/>
    <property type="molecule type" value="Genomic_DNA"/>
</dbReference>
<sequence length="74" mass="7938">MPITIDLTASSNRSARLTMTAWEAFHGKDSIADLLVRLDEGIHTPGAPFVITTDNGESSAPIADITSVTIAWIR</sequence>
<dbReference type="RefSeq" id="WP_014442120.1">
    <property type="nucleotide sequence ID" value="NC_017093.1"/>
</dbReference>
<protein>
    <submittedName>
        <fullName evidence="1">Uncharacterized protein</fullName>
    </submittedName>
</protein>
<dbReference type="HOGENOM" id="CLU_2679386_0_0_11"/>
<dbReference type="AlphaFoldDB" id="I0H2I8"/>
<evidence type="ECO:0000313" key="2">
    <source>
        <dbReference type="Proteomes" id="UP000007882"/>
    </source>
</evidence>